<sequence length="189" mass="20148">MLRNLFLLTGRAGNKGFAYTFILPEGQEKYAGEVCRAFETADVVPPESLKQMWDTFREQMKSQGIDVHAGGGGYTGSGYKYDSDEDEAVDNERKLRKLVTSIENNEDEEDIDTVLGSLIKTKRRAEINPGASKAANAEVDAKVAAARAVADKLGLSAATPAAGDVDANGLSQTATSVMKGEAAAPCKIK</sequence>
<organism evidence="1 2">
    <name type="scientific">Panagrolaimus superbus</name>
    <dbReference type="NCBI Taxonomy" id="310955"/>
    <lineage>
        <taxon>Eukaryota</taxon>
        <taxon>Metazoa</taxon>
        <taxon>Ecdysozoa</taxon>
        <taxon>Nematoda</taxon>
        <taxon>Chromadorea</taxon>
        <taxon>Rhabditida</taxon>
        <taxon>Tylenchina</taxon>
        <taxon>Panagrolaimomorpha</taxon>
        <taxon>Panagrolaimoidea</taxon>
        <taxon>Panagrolaimidae</taxon>
        <taxon>Panagrolaimus</taxon>
    </lineage>
</organism>
<keyword evidence="1" id="KW-1185">Reference proteome</keyword>
<reference evidence="2" key="1">
    <citation type="submission" date="2022-11" db="UniProtKB">
        <authorList>
            <consortium name="WormBaseParasite"/>
        </authorList>
    </citation>
    <scope>IDENTIFICATION</scope>
</reference>
<accession>A0A914Y9K7</accession>
<evidence type="ECO:0000313" key="1">
    <source>
        <dbReference type="Proteomes" id="UP000887577"/>
    </source>
</evidence>
<dbReference type="Proteomes" id="UP000887577">
    <property type="component" value="Unplaced"/>
</dbReference>
<evidence type="ECO:0000313" key="2">
    <source>
        <dbReference type="WBParaSite" id="PSU_v2.g16886.t1"/>
    </source>
</evidence>
<proteinExistence type="predicted"/>
<name>A0A914Y9K7_9BILA</name>
<protein>
    <submittedName>
        <fullName evidence="2">Uncharacterized protein</fullName>
    </submittedName>
</protein>
<dbReference type="WBParaSite" id="PSU_v2.g16886.t1">
    <property type="protein sequence ID" value="PSU_v2.g16886.t1"/>
    <property type="gene ID" value="PSU_v2.g16886"/>
</dbReference>
<dbReference type="AlphaFoldDB" id="A0A914Y9K7"/>